<reference evidence="1 2" key="1">
    <citation type="submission" date="2022-11" db="EMBL/GenBank/DDBJ databases">
        <title>Mycobacterium sp. nov.</title>
        <authorList>
            <person name="Papic B."/>
            <person name="Spicic S."/>
            <person name="Duvnjak S."/>
        </authorList>
    </citation>
    <scope>NUCLEOTIDE SEQUENCE [LARGE SCALE GENOMIC DNA]</scope>
    <source>
        <strain evidence="1 2">CVI_P4</strain>
    </source>
</reference>
<keyword evidence="2" id="KW-1185">Reference proteome</keyword>
<evidence type="ECO:0000313" key="1">
    <source>
        <dbReference type="EMBL" id="MCX2937290.1"/>
    </source>
</evidence>
<comment type="caution">
    <text evidence="1">The sequence shown here is derived from an EMBL/GenBank/DDBJ whole genome shotgun (WGS) entry which is preliminary data.</text>
</comment>
<dbReference type="InterPro" id="IPR027417">
    <property type="entry name" value="P-loop_NTPase"/>
</dbReference>
<name>A0ABT3SCQ2_9MYCO</name>
<dbReference type="PANTHER" id="PTHR35205">
    <property type="entry name" value="NB-ARC AND TPR DOMAIN PROTEIN"/>
    <property type="match status" value="1"/>
</dbReference>
<dbReference type="Proteomes" id="UP001300745">
    <property type="component" value="Unassembled WGS sequence"/>
</dbReference>
<dbReference type="EMBL" id="JAPJDO010000008">
    <property type="protein sequence ID" value="MCX2937290.1"/>
    <property type="molecule type" value="Genomic_DNA"/>
</dbReference>
<accession>A0ABT3SCQ2</accession>
<dbReference type="Gene3D" id="3.40.50.300">
    <property type="entry name" value="P-loop containing nucleotide triphosphate hydrolases"/>
    <property type="match status" value="1"/>
</dbReference>
<organism evidence="1 2">
    <name type="scientific">Mycobacterium pinniadriaticum</name>
    <dbReference type="NCBI Taxonomy" id="2994102"/>
    <lineage>
        <taxon>Bacteria</taxon>
        <taxon>Bacillati</taxon>
        <taxon>Actinomycetota</taxon>
        <taxon>Actinomycetes</taxon>
        <taxon>Mycobacteriales</taxon>
        <taxon>Mycobacteriaceae</taxon>
        <taxon>Mycobacterium</taxon>
    </lineage>
</organism>
<evidence type="ECO:0000313" key="2">
    <source>
        <dbReference type="Proteomes" id="UP001300745"/>
    </source>
</evidence>
<dbReference type="RefSeq" id="WP_265996927.1">
    <property type="nucleotide sequence ID" value="NZ_JAPJDN010000008.1"/>
</dbReference>
<protein>
    <submittedName>
        <fullName evidence="1">Uncharacterized protein</fullName>
    </submittedName>
</protein>
<dbReference type="PANTHER" id="PTHR35205:SF1">
    <property type="entry name" value="ZU5 DOMAIN-CONTAINING PROTEIN"/>
    <property type="match status" value="1"/>
</dbReference>
<gene>
    <name evidence="1" type="ORF">ORI27_11290</name>
</gene>
<sequence>MVSARLLVPILLDHIFSAAAGQQPSRISALDLLEMLAMPDARIAHVAGAFDWGVPITNIPNYMSTVPRLDYLEQIQEHLAPNEEASTPSRVVMVGQTGNGKTVLASDYCHVEAVSYEFICWIDCRDIGFIDAQVRNLIAQLSRGEIEVERDAAAGAIFAGVLGRRSGPWLLVFDGIQNREDIDEYIPSMGNGSVLVTSNNSLNWWPNTPIIEVGEMTEDEAVDCFASYAGLTALTEIPH</sequence>
<dbReference type="SUPFAM" id="SSF52540">
    <property type="entry name" value="P-loop containing nucleoside triphosphate hydrolases"/>
    <property type="match status" value="1"/>
</dbReference>
<proteinExistence type="predicted"/>